<evidence type="ECO:0000256" key="1">
    <source>
        <dbReference type="SAM" id="Phobius"/>
    </source>
</evidence>
<accession>A0A382GB66</accession>
<feature type="transmembrane region" description="Helical" evidence="1">
    <location>
        <begin position="6"/>
        <end position="38"/>
    </location>
</feature>
<evidence type="ECO:0000313" key="2">
    <source>
        <dbReference type="EMBL" id="SVB71827.1"/>
    </source>
</evidence>
<protein>
    <submittedName>
        <fullName evidence="2">Uncharacterized protein</fullName>
    </submittedName>
</protein>
<gene>
    <name evidence="2" type="ORF">METZ01_LOCUS224681</name>
</gene>
<keyword evidence="1" id="KW-0812">Transmembrane</keyword>
<sequence length="90" mass="10365">MRFFLSPFIFIFELIGFLLSAAFVYGLALIVGVMILWYGISKLESDKMVYINEVVETVTELPGLVCERFDGCRLMWDKYGTEYCPTCVNK</sequence>
<dbReference type="AlphaFoldDB" id="A0A382GB66"/>
<proteinExistence type="predicted"/>
<keyword evidence="1" id="KW-1133">Transmembrane helix</keyword>
<reference evidence="2" key="1">
    <citation type="submission" date="2018-05" db="EMBL/GenBank/DDBJ databases">
        <authorList>
            <person name="Lanie J.A."/>
            <person name="Ng W.-L."/>
            <person name="Kazmierczak K.M."/>
            <person name="Andrzejewski T.M."/>
            <person name="Davidsen T.M."/>
            <person name="Wayne K.J."/>
            <person name="Tettelin H."/>
            <person name="Glass J.I."/>
            <person name="Rusch D."/>
            <person name="Podicherti R."/>
            <person name="Tsui H.-C.T."/>
            <person name="Winkler M.E."/>
        </authorList>
    </citation>
    <scope>NUCLEOTIDE SEQUENCE</scope>
</reference>
<name>A0A382GB66_9ZZZZ</name>
<dbReference type="EMBL" id="UINC01054296">
    <property type="protein sequence ID" value="SVB71827.1"/>
    <property type="molecule type" value="Genomic_DNA"/>
</dbReference>
<organism evidence="2">
    <name type="scientific">marine metagenome</name>
    <dbReference type="NCBI Taxonomy" id="408172"/>
    <lineage>
        <taxon>unclassified sequences</taxon>
        <taxon>metagenomes</taxon>
        <taxon>ecological metagenomes</taxon>
    </lineage>
</organism>
<keyword evidence="1" id="KW-0472">Membrane</keyword>